<keyword evidence="3" id="KW-0964">Secreted</keyword>
<dbReference type="AlphaFoldDB" id="A0A6P8I803"/>
<dbReference type="PANTHER" id="PTHR15040">
    <property type="entry name" value="DERMATOPONTIN-RELATED"/>
    <property type="match status" value="1"/>
</dbReference>
<keyword evidence="6" id="KW-1185">Reference proteome</keyword>
<evidence type="ECO:0000313" key="7">
    <source>
        <dbReference type="RefSeq" id="XP_031560830.1"/>
    </source>
</evidence>
<keyword evidence="4" id="KW-1015">Disulfide bond</keyword>
<dbReference type="GeneID" id="116296859"/>
<dbReference type="InterPro" id="IPR026645">
    <property type="entry name" value="Dermatopontin"/>
</dbReference>
<feature type="chain" id="PRO_5028339992" evidence="5">
    <location>
        <begin position="25"/>
        <end position="181"/>
    </location>
</feature>
<protein>
    <submittedName>
        <fullName evidence="7">Hemagglutinin/amebocyte aggregation factor-like</fullName>
    </submittedName>
</protein>
<comment type="subcellular location">
    <subcellularLocation>
        <location evidence="1">Secreted</location>
    </subcellularLocation>
</comment>
<accession>A0A6P8I803</accession>
<proteinExistence type="inferred from homology"/>
<dbReference type="InParanoid" id="A0A6P8I803"/>
<comment type="similarity">
    <text evidence="2">Belongs to the dermatopontin family.</text>
</comment>
<dbReference type="KEGG" id="aten:116296859"/>
<dbReference type="Proteomes" id="UP000515163">
    <property type="component" value="Unplaced"/>
</dbReference>
<sequence>MQAKEVRHVLFILFLALYMPGLQACGSSSSRNDWHATINMNCDRGMSISRLNSFHENEYEDRRWAYSCHANSKALIRYNTGEENTHDGKLDFVCPRGGYITRMYSNTYRTLYKDRTFKFTCSREKYWNPPHPKGNCYWTAWKNKYDGDLDFWVPTGYHLAGVESRHYNWAEDRIWKFYVCK</sequence>
<feature type="signal peptide" evidence="5">
    <location>
        <begin position="1"/>
        <end position="24"/>
    </location>
</feature>
<evidence type="ECO:0000256" key="5">
    <source>
        <dbReference type="SAM" id="SignalP"/>
    </source>
</evidence>
<dbReference type="GO" id="GO:0030199">
    <property type="term" value="P:collagen fibril organization"/>
    <property type="evidence" value="ECO:0007669"/>
    <property type="project" value="TreeGrafter"/>
</dbReference>
<dbReference type="OrthoDB" id="5975249at2759"/>
<dbReference type="FunCoup" id="A0A6P8I803">
    <property type="interactions" value="43"/>
</dbReference>
<keyword evidence="5" id="KW-0732">Signal</keyword>
<evidence type="ECO:0000313" key="6">
    <source>
        <dbReference type="Proteomes" id="UP000515163"/>
    </source>
</evidence>
<organism evidence="6 7">
    <name type="scientific">Actinia tenebrosa</name>
    <name type="common">Australian red waratah sea anemone</name>
    <dbReference type="NCBI Taxonomy" id="6105"/>
    <lineage>
        <taxon>Eukaryota</taxon>
        <taxon>Metazoa</taxon>
        <taxon>Cnidaria</taxon>
        <taxon>Anthozoa</taxon>
        <taxon>Hexacorallia</taxon>
        <taxon>Actiniaria</taxon>
        <taxon>Actiniidae</taxon>
        <taxon>Actinia</taxon>
    </lineage>
</organism>
<evidence type="ECO:0000256" key="1">
    <source>
        <dbReference type="ARBA" id="ARBA00004613"/>
    </source>
</evidence>
<evidence type="ECO:0000256" key="2">
    <source>
        <dbReference type="ARBA" id="ARBA00008712"/>
    </source>
</evidence>
<dbReference type="PROSITE" id="PS51257">
    <property type="entry name" value="PROKAR_LIPOPROTEIN"/>
    <property type="match status" value="1"/>
</dbReference>
<name>A0A6P8I803_ACTTE</name>
<dbReference type="GO" id="GO:0031012">
    <property type="term" value="C:extracellular matrix"/>
    <property type="evidence" value="ECO:0007669"/>
    <property type="project" value="TreeGrafter"/>
</dbReference>
<dbReference type="RefSeq" id="XP_031560830.1">
    <property type="nucleotide sequence ID" value="XM_031704970.1"/>
</dbReference>
<evidence type="ECO:0000256" key="3">
    <source>
        <dbReference type="ARBA" id="ARBA00022525"/>
    </source>
</evidence>
<reference evidence="7" key="1">
    <citation type="submission" date="2025-08" db="UniProtKB">
        <authorList>
            <consortium name="RefSeq"/>
        </authorList>
    </citation>
    <scope>IDENTIFICATION</scope>
    <source>
        <tissue evidence="7">Tentacle</tissue>
    </source>
</reference>
<gene>
    <name evidence="7" type="primary">LOC116296859</name>
</gene>
<evidence type="ECO:0000256" key="4">
    <source>
        <dbReference type="ARBA" id="ARBA00023157"/>
    </source>
</evidence>
<dbReference type="GO" id="GO:0005615">
    <property type="term" value="C:extracellular space"/>
    <property type="evidence" value="ECO:0007669"/>
    <property type="project" value="TreeGrafter"/>
</dbReference>
<dbReference type="PANTHER" id="PTHR15040:SF1">
    <property type="entry name" value="DERMATOPONTIN-LIKE ISOFORM X1"/>
    <property type="match status" value="1"/>
</dbReference>
<dbReference type="Pfam" id="PF14704">
    <property type="entry name" value="DERM"/>
    <property type="match status" value="1"/>
</dbReference>